<keyword evidence="1" id="KW-1133">Transmembrane helix</keyword>
<evidence type="ECO:0000256" key="2">
    <source>
        <dbReference type="SAM" id="SignalP"/>
    </source>
</evidence>
<keyword evidence="1" id="KW-0812">Transmembrane</keyword>
<dbReference type="EMBL" id="KN716447">
    <property type="protein sequence ID" value="KJH44803.1"/>
    <property type="molecule type" value="Genomic_DNA"/>
</dbReference>
<evidence type="ECO:0000256" key="1">
    <source>
        <dbReference type="SAM" id="Phobius"/>
    </source>
</evidence>
<evidence type="ECO:0000313" key="5">
    <source>
        <dbReference type="Proteomes" id="UP000053766"/>
    </source>
</evidence>
<keyword evidence="1" id="KW-0472">Membrane</keyword>
<reference evidence="4 5" key="1">
    <citation type="submission" date="2013-11" db="EMBL/GenBank/DDBJ databases">
        <title>Draft genome of the bovine lungworm Dictyocaulus viviparus.</title>
        <authorList>
            <person name="Mitreva M."/>
        </authorList>
    </citation>
    <scope>NUCLEOTIDE SEQUENCE [LARGE SCALE GENOMIC DNA]</scope>
    <source>
        <strain evidence="4 5">HannoverDv2000</strain>
    </source>
</reference>
<dbReference type="GO" id="GO:0008889">
    <property type="term" value="F:glycerophosphodiester phosphodiesterase activity"/>
    <property type="evidence" value="ECO:0007669"/>
    <property type="project" value="TreeGrafter"/>
</dbReference>
<dbReference type="GO" id="GO:0005886">
    <property type="term" value="C:plasma membrane"/>
    <property type="evidence" value="ECO:0007669"/>
    <property type="project" value="TreeGrafter"/>
</dbReference>
<gene>
    <name evidence="4" type="ORF">DICVIV_09165</name>
</gene>
<dbReference type="GO" id="GO:0070291">
    <property type="term" value="P:N-acylethanolamine metabolic process"/>
    <property type="evidence" value="ECO:0007669"/>
    <property type="project" value="TreeGrafter"/>
</dbReference>
<proteinExistence type="predicted"/>
<dbReference type="SUPFAM" id="SSF51695">
    <property type="entry name" value="PLC-like phosphodiesterases"/>
    <property type="match status" value="1"/>
</dbReference>
<protein>
    <submittedName>
        <fullName evidence="4">Glycerophosphodiester phosphodiesterase family protein</fullName>
    </submittedName>
</protein>
<dbReference type="OrthoDB" id="197419at2759"/>
<reference evidence="5" key="2">
    <citation type="journal article" date="2016" name="Sci. Rep.">
        <title>Dictyocaulus viviparus genome, variome and transcriptome elucidate lungworm biology and support future intervention.</title>
        <authorList>
            <person name="McNulty S.N."/>
            <person name="Strube C."/>
            <person name="Rosa B.A."/>
            <person name="Martin J.C."/>
            <person name="Tyagi R."/>
            <person name="Choi Y.J."/>
            <person name="Wang Q."/>
            <person name="Hallsworth Pepin K."/>
            <person name="Zhang X."/>
            <person name="Ozersky P."/>
            <person name="Wilson R.K."/>
            <person name="Sternberg P.W."/>
            <person name="Gasser R.B."/>
            <person name="Mitreva M."/>
        </authorList>
    </citation>
    <scope>NUCLEOTIDE SEQUENCE [LARGE SCALE GENOMIC DNA]</scope>
    <source>
        <strain evidence="5">HannoverDv2000</strain>
    </source>
</reference>
<feature type="transmembrane region" description="Helical" evidence="1">
    <location>
        <begin position="28"/>
        <end position="44"/>
    </location>
</feature>
<dbReference type="Gene3D" id="3.20.20.190">
    <property type="entry name" value="Phosphatidylinositol (PI) phosphodiesterase"/>
    <property type="match status" value="1"/>
</dbReference>
<evidence type="ECO:0000313" key="4">
    <source>
        <dbReference type="EMBL" id="KJH44803.1"/>
    </source>
</evidence>
<feature type="signal peptide" evidence="2">
    <location>
        <begin position="1"/>
        <end position="19"/>
    </location>
</feature>
<keyword evidence="2" id="KW-0732">Signal</keyword>
<organism evidence="4 5">
    <name type="scientific">Dictyocaulus viviparus</name>
    <name type="common">Bovine lungworm</name>
    <dbReference type="NCBI Taxonomy" id="29172"/>
    <lineage>
        <taxon>Eukaryota</taxon>
        <taxon>Metazoa</taxon>
        <taxon>Ecdysozoa</taxon>
        <taxon>Nematoda</taxon>
        <taxon>Chromadorea</taxon>
        <taxon>Rhabditida</taxon>
        <taxon>Rhabditina</taxon>
        <taxon>Rhabditomorpha</taxon>
        <taxon>Strongyloidea</taxon>
        <taxon>Metastrongylidae</taxon>
        <taxon>Dictyocaulus</taxon>
    </lineage>
</organism>
<name>A0A0D8XJR2_DICVI</name>
<dbReference type="Proteomes" id="UP000053766">
    <property type="component" value="Unassembled WGS sequence"/>
</dbReference>
<accession>A0A0D8XJR2</accession>
<sequence>MHGYILFWHILTITYLAAAISNSRHVSNIIVFTPYIITICFYIFRNKSVTNPSKAKFFDGIKMGGHRGSPHEAPENSIEGFKKARSSKCELVEFDVHLTSDGVPVLIHDETTARTSSEDLTVSEVTSSDLKNIPLNAVNGVEGQIPTLYEAVDWCKKNNMKMIIDVKKGDRKLIEALTMTIRKRNLYDKAIISSFDPFVPFRVKKIDENILTGFTSRSGHLSHEEDHRRLIRGYSKLWLTIYLIIDDLIDLGIRTFALPNFLGVDLLLLHHKNVNSYLVEDALRNQIHVFTWTVNDPKEARFLRSINVPFLTDVPQLMQETNK</sequence>
<dbReference type="PANTHER" id="PTHR46320:SF2">
    <property type="entry name" value="GP-PDE DOMAIN-CONTAINING PROTEIN"/>
    <property type="match status" value="1"/>
</dbReference>
<dbReference type="GO" id="GO:0006644">
    <property type="term" value="P:phospholipid metabolic process"/>
    <property type="evidence" value="ECO:0007669"/>
    <property type="project" value="TreeGrafter"/>
</dbReference>
<keyword evidence="5" id="KW-1185">Reference proteome</keyword>
<dbReference type="STRING" id="29172.A0A0D8XJR2"/>
<dbReference type="InterPro" id="IPR017946">
    <property type="entry name" value="PLC-like_Pdiesterase_TIM-brl"/>
</dbReference>
<dbReference type="Pfam" id="PF03009">
    <property type="entry name" value="GDPD"/>
    <property type="match status" value="1"/>
</dbReference>
<feature type="chain" id="PRO_5002335893" evidence="2">
    <location>
        <begin position="20"/>
        <end position="323"/>
    </location>
</feature>
<dbReference type="GO" id="GO:0006580">
    <property type="term" value="P:ethanolamine metabolic process"/>
    <property type="evidence" value="ECO:0007669"/>
    <property type="project" value="TreeGrafter"/>
</dbReference>
<feature type="domain" description="GP-PDE" evidence="3">
    <location>
        <begin position="61"/>
        <end position="323"/>
    </location>
</feature>
<dbReference type="PANTHER" id="PTHR46320">
    <property type="entry name" value="GLYCEROPHOSPHODIESTER PHOSPHODIESTERASE 1"/>
    <property type="match status" value="1"/>
</dbReference>
<dbReference type="AlphaFoldDB" id="A0A0D8XJR2"/>
<dbReference type="PROSITE" id="PS51704">
    <property type="entry name" value="GP_PDE"/>
    <property type="match status" value="1"/>
</dbReference>
<dbReference type="InterPro" id="IPR030395">
    <property type="entry name" value="GP_PDE_dom"/>
</dbReference>
<evidence type="ECO:0000259" key="3">
    <source>
        <dbReference type="PROSITE" id="PS51704"/>
    </source>
</evidence>